<dbReference type="EMBL" id="ML742110">
    <property type="protein sequence ID" value="KAE8149868.1"/>
    <property type="molecule type" value="Genomic_DNA"/>
</dbReference>
<sequence>MICSANKHLANSLKPNSAVLASIEKAFDVWIKTRNQKNRPINIVCFYEELPMPGIGIVVDYASATIPGHQSFSIHATNEGMLKFKHKDDNGYIRVAGELRRFVDDIHEMNDEDIPGKRGTVSTLNTVDVDHV</sequence>
<proteinExistence type="predicted"/>
<evidence type="ECO:0000313" key="2">
    <source>
        <dbReference type="Proteomes" id="UP000325780"/>
    </source>
</evidence>
<name>A0A5N6TU36_ASPAV</name>
<evidence type="ECO:0000313" key="1">
    <source>
        <dbReference type="EMBL" id="KAE8149868.1"/>
    </source>
</evidence>
<dbReference type="OrthoDB" id="5086500at2759"/>
<organism evidence="1 2">
    <name type="scientific">Aspergillus avenaceus</name>
    <dbReference type="NCBI Taxonomy" id="36643"/>
    <lineage>
        <taxon>Eukaryota</taxon>
        <taxon>Fungi</taxon>
        <taxon>Dikarya</taxon>
        <taxon>Ascomycota</taxon>
        <taxon>Pezizomycotina</taxon>
        <taxon>Eurotiomycetes</taxon>
        <taxon>Eurotiomycetidae</taxon>
        <taxon>Eurotiales</taxon>
        <taxon>Aspergillaceae</taxon>
        <taxon>Aspergillus</taxon>
        <taxon>Aspergillus subgen. Circumdati</taxon>
    </lineage>
</organism>
<dbReference type="Proteomes" id="UP000325780">
    <property type="component" value="Unassembled WGS sequence"/>
</dbReference>
<dbReference type="AlphaFoldDB" id="A0A5N6TU36"/>
<accession>A0A5N6TU36</accession>
<gene>
    <name evidence="1" type="ORF">BDV25DRAFT_140386</name>
</gene>
<keyword evidence="2" id="KW-1185">Reference proteome</keyword>
<protein>
    <submittedName>
        <fullName evidence="1">Uncharacterized protein</fullName>
    </submittedName>
</protein>
<reference evidence="1 2" key="1">
    <citation type="submission" date="2019-04" db="EMBL/GenBank/DDBJ databases">
        <title>Friends and foes A comparative genomics study of 23 Aspergillus species from section Flavi.</title>
        <authorList>
            <consortium name="DOE Joint Genome Institute"/>
            <person name="Kjaerbolling I."/>
            <person name="Vesth T."/>
            <person name="Frisvad J.C."/>
            <person name="Nybo J.L."/>
            <person name="Theobald S."/>
            <person name="Kildgaard S."/>
            <person name="Isbrandt T."/>
            <person name="Kuo A."/>
            <person name="Sato A."/>
            <person name="Lyhne E.K."/>
            <person name="Kogle M.E."/>
            <person name="Wiebenga A."/>
            <person name="Kun R.S."/>
            <person name="Lubbers R.J."/>
            <person name="Makela M.R."/>
            <person name="Barry K."/>
            <person name="Chovatia M."/>
            <person name="Clum A."/>
            <person name="Daum C."/>
            <person name="Haridas S."/>
            <person name="He G."/>
            <person name="LaButti K."/>
            <person name="Lipzen A."/>
            <person name="Mondo S."/>
            <person name="Riley R."/>
            <person name="Salamov A."/>
            <person name="Simmons B.A."/>
            <person name="Magnuson J.K."/>
            <person name="Henrissat B."/>
            <person name="Mortensen U.H."/>
            <person name="Larsen T.O."/>
            <person name="Devries R.P."/>
            <person name="Grigoriev I.V."/>
            <person name="Machida M."/>
            <person name="Baker S.E."/>
            <person name="Andersen M.R."/>
        </authorList>
    </citation>
    <scope>NUCLEOTIDE SEQUENCE [LARGE SCALE GENOMIC DNA]</scope>
    <source>
        <strain evidence="1 2">IBT 18842</strain>
    </source>
</reference>